<evidence type="ECO:0000313" key="2">
    <source>
        <dbReference type="EMBL" id="KAF0697740.1"/>
    </source>
</evidence>
<dbReference type="EMBL" id="CAADRA010005315">
    <property type="protein sequence ID" value="VFT88451.1"/>
    <property type="molecule type" value="Genomic_DNA"/>
</dbReference>
<reference evidence="3 4" key="1">
    <citation type="submission" date="2019-03" db="EMBL/GenBank/DDBJ databases">
        <authorList>
            <person name="Gaulin E."/>
            <person name="Dumas B."/>
        </authorList>
    </citation>
    <scope>NUCLEOTIDE SEQUENCE [LARGE SCALE GENOMIC DNA]</scope>
    <source>
        <strain evidence="3">CBS 568.67</strain>
    </source>
</reference>
<evidence type="ECO:0000256" key="1">
    <source>
        <dbReference type="SAM" id="MobiDB-lite"/>
    </source>
</evidence>
<sequence length="160" mass="17930">MGVYYTKKCTTLFEKVGFARHYVAIEVNPQDQALVFLNTNERVSVDAISKMKWESNLKLKMALPTETVNVKFEAANDLYAFLCDLNLDIPVTLLANGVVQSGSYSPRSHNSHGRASEVLANIMDNMRTSSRRRNSKSFDRKSSSRDSLDAALRGVVSKTY</sequence>
<dbReference type="AlphaFoldDB" id="A0A485KTE5"/>
<dbReference type="OrthoDB" id="59655at2759"/>
<name>A0A485KTE5_9STRA</name>
<organism evidence="3 4">
    <name type="scientific">Aphanomyces stellatus</name>
    <dbReference type="NCBI Taxonomy" id="120398"/>
    <lineage>
        <taxon>Eukaryota</taxon>
        <taxon>Sar</taxon>
        <taxon>Stramenopiles</taxon>
        <taxon>Oomycota</taxon>
        <taxon>Saprolegniomycetes</taxon>
        <taxon>Saprolegniales</taxon>
        <taxon>Verrucalvaceae</taxon>
        <taxon>Aphanomyces</taxon>
    </lineage>
</organism>
<reference evidence="2" key="2">
    <citation type="submission" date="2019-06" db="EMBL/GenBank/DDBJ databases">
        <title>Genomics analysis of Aphanomyces spp. identifies a new class of oomycete effector associated with host adaptation.</title>
        <authorList>
            <person name="Gaulin E."/>
        </authorList>
    </citation>
    <scope>NUCLEOTIDE SEQUENCE</scope>
    <source>
        <strain evidence="2">CBS 578.67</strain>
    </source>
</reference>
<keyword evidence="4" id="KW-1185">Reference proteome</keyword>
<accession>A0A485KTE5</accession>
<evidence type="ECO:0000313" key="4">
    <source>
        <dbReference type="Proteomes" id="UP000332933"/>
    </source>
</evidence>
<proteinExistence type="predicted"/>
<evidence type="ECO:0000313" key="3">
    <source>
        <dbReference type="EMBL" id="VFT88451.1"/>
    </source>
</evidence>
<protein>
    <submittedName>
        <fullName evidence="3">Aste57867_11592 protein</fullName>
    </submittedName>
</protein>
<feature type="region of interest" description="Disordered" evidence="1">
    <location>
        <begin position="124"/>
        <end position="145"/>
    </location>
</feature>
<feature type="compositionally biased region" description="Basic and acidic residues" evidence="1">
    <location>
        <begin position="136"/>
        <end position="145"/>
    </location>
</feature>
<gene>
    <name evidence="3" type="primary">Aste57867_11592</name>
    <name evidence="2" type="ORF">As57867_011549</name>
    <name evidence="3" type="ORF">ASTE57867_11592</name>
</gene>
<dbReference type="Proteomes" id="UP000332933">
    <property type="component" value="Unassembled WGS sequence"/>
</dbReference>
<dbReference type="EMBL" id="VJMH01005294">
    <property type="protein sequence ID" value="KAF0697740.1"/>
    <property type="molecule type" value="Genomic_DNA"/>
</dbReference>